<evidence type="ECO:0000259" key="20">
    <source>
        <dbReference type="Pfam" id="PF24621"/>
    </source>
</evidence>
<feature type="binding site" evidence="18">
    <location>
        <position position="139"/>
    </location>
    <ligand>
        <name>NAD(+)</name>
        <dbReference type="ChEBI" id="CHEBI:57540"/>
    </ligand>
</feature>
<proteinExistence type="inferred from homology"/>
<comment type="cofactor">
    <cofactor evidence="18">
        <name>Co(2+)</name>
        <dbReference type="ChEBI" id="CHEBI:48828"/>
    </cofactor>
    <cofactor evidence="18">
        <name>Zn(2+)</name>
        <dbReference type="ChEBI" id="CHEBI:29105"/>
    </cofactor>
    <text evidence="18">Binds 1 divalent metal cation per subunit. Can use either Co(2+) or Zn(2+).</text>
</comment>
<keyword evidence="13 18" id="KW-0862">Zinc</keyword>
<comment type="function">
    <text evidence="3 18">Catalyzes the conversion of 3-deoxy-D-arabino-heptulosonate 7-phosphate (DAHP) to dehydroquinate (DHQ).</text>
</comment>
<comment type="catalytic activity">
    <reaction evidence="1 18">
        <text>7-phospho-2-dehydro-3-deoxy-D-arabino-heptonate = 3-dehydroquinate + phosphate</text>
        <dbReference type="Rhea" id="RHEA:21968"/>
        <dbReference type="ChEBI" id="CHEBI:32364"/>
        <dbReference type="ChEBI" id="CHEBI:43474"/>
        <dbReference type="ChEBI" id="CHEBI:58394"/>
        <dbReference type="EC" id="4.2.3.4"/>
    </reaction>
</comment>
<dbReference type="FunFam" id="3.40.50.1970:FF:000001">
    <property type="entry name" value="3-dehydroquinate synthase"/>
    <property type="match status" value="1"/>
</dbReference>
<feature type="binding site" evidence="18">
    <location>
        <begin position="102"/>
        <end position="106"/>
    </location>
    <ligand>
        <name>NAD(+)</name>
        <dbReference type="ChEBI" id="CHEBI:57540"/>
    </ligand>
</feature>
<evidence type="ECO:0000256" key="16">
    <source>
        <dbReference type="ARBA" id="ARBA00023239"/>
    </source>
</evidence>
<dbReference type="PANTHER" id="PTHR43622">
    <property type="entry name" value="3-DEHYDROQUINATE SYNTHASE"/>
    <property type="match status" value="1"/>
</dbReference>
<comment type="pathway">
    <text evidence="5 18">Metabolic intermediate biosynthesis; chorismate biosynthesis; chorismate from D-erythrose 4-phosphate and phosphoenolpyruvate: step 2/7.</text>
</comment>
<dbReference type="AlphaFoldDB" id="A0AB35BZ26"/>
<feature type="binding site" evidence="18">
    <location>
        <begin position="68"/>
        <end position="73"/>
    </location>
    <ligand>
        <name>NAD(+)</name>
        <dbReference type="ChEBI" id="CHEBI:57540"/>
    </ligand>
</feature>
<comment type="caution">
    <text evidence="21">The sequence shown here is derived from an EMBL/GenBank/DDBJ whole genome shotgun (WGS) entry which is preliminary data.</text>
</comment>
<keyword evidence="12 18" id="KW-0547">Nucleotide-binding</keyword>
<protein>
    <recommendedName>
        <fullName evidence="8 18">3-dehydroquinate synthase</fullName>
        <shortName evidence="18">DHQS</shortName>
        <ecNumber evidence="7 18">4.2.3.4</ecNumber>
    </recommendedName>
</protein>
<evidence type="ECO:0000256" key="3">
    <source>
        <dbReference type="ARBA" id="ARBA00003485"/>
    </source>
</evidence>
<comment type="caution">
    <text evidence="18">Lacks conserved residue(s) required for the propagation of feature annotation.</text>
</comment>
<keyword evidence="10 18" id="KW-0028">Amino-acid biosynthesis</keyword>
<evidence type="ECO:0000256" key="17">
    <source>
        <dbReference type="ARBA" id="ARBA00023285"/>
    </source>
</evidence>
<evidence type="ECO:0000256" key="14">
    <source>
        <dbReference type="ARBA" id="ARBA00023027"/>
    </source>
</evidence>
<feature type="binding site" evidence="18">
    <location>
        <begin position="126"/>
        <end position="127"/>
    </location>
    <ligand>
        <name>NAD(+)</name>
        <dbReference type="ChEBI" id="CHEBI:57540"/>
    </ligand>
</feature>
<dbReference type="NCBIfam" id="TIGR01357">
    <property type="entry name" value="aroB"/>
    <property type="match status" value="1"/>
</dbReference>
<name>A0AB35BZ26_9GAMM</name>
<dbReference type="GO" id="GO:0005737">
    <property type="term" value="C:cytoplasm"/>
    <property type="evidence" value="ECO:0007669"/>
    <property type="project" value="UniProtKB-SubCell"/>
</dbReference>
<dbReference type="GO" id="GO:0046872">
    <property type="term" value="F:metal ion binding"/>
    <property type="evidence" value="ECO:0007669"/>
    <property type="project" value="UniProtKB-KW"/>
</dbReference>
<feature type="binding site" evidence="18">
    <location>
        <position position="148"/>
    </location>
    <ligand>
        <name>NAD(+)</name>
        <dbReference type="ChEBI" id="CHEBI:57540"/>
    </ligand>
</feature>
<dbReference type="Pfam" id="PF24621">
    <property type="entry name" value="DHQS_C"/>
    <property type="match status" value="1"/>
</dbReference>
<evidence type="ECO:0000256" key="12">
    <source>
        <dbReference type="ARBA" id="ARBA00022741"/>
    </source>
</evidence>
<feature type="domain" description="3-dehydroquinate synthase N-terminal" evidence="19">
    <location>
        <begin position="64"/>
        <end position="176"/>
    </location>
</feature>
<dbReference type="InterPro" id="IPR056179">
    <property type="entry name" value="DHQS_C"/>
</dbReference>
<dbReference type="PANTHER" id="PTHR43622:SF7">
    <property type="entry name" value="3-DEHYDROQUINATE SYNTHASE, CHLOROPLASTIC"/>
    <property type="match status" value="1"/>
</dbReference>
<dbReference type="GO" id="GO:0009073">
    <property type="term" value="P:aromatic amino acid family biosynthetic process"/>
    <property type="evidence" value="ECO:0007669"/>
    <property type="project" value="UniProtKB-KW"/>
</dbReference>
<feature type="domain" description="3-dehydroquinate synthase C-terminal" evidence="20">
    <location>
        <begin position="178"/>
        <end position="322"/>
    </location>
</feature>
<evidence type="ECO:0000313" key="21">
    <source>
        <dbReference type="EMBL" id="MBS7824914.1"/>
    </source>
</evidence>
<evidence type="ECO:0000256" key="4">
    <source>
        <dbReference type="ARBA" id="ARBA00004496"/>
    </source>
</evidence>
<dbReference type="RefSeq" id="WP_018121718.1">
    <property type="nucleotide sequence ID" value="NZ_JAGIBS010000008.1"/>
</dbReference>
<feature type="binding site" evidence="18">
    <location>
        <position position="181"/>
    </location>
    <ligand>
        <name>Zn(2+)</name>
        <dbReference type="ChEBI" id="CHEBI:29105"/>
    </ligand>
</feature>
<feature type="binding site" evidence="18">
    <location>
        <position position="244"/>
    </location>
    <ligand>
        <name>Zn(2+)</name>
        <dbReference type="ChEBI" id="CHEBI:29105"/>
    </ligand>
</feature>
<evidence type="ECO:0000256" key="11">
    <source>
        <dbReference type="ARBA" id="ARBA00022723"/>
    </source>
</evidence>
<comment type="subcellular location">
    <subcellularLocation>
        <location evidence="4 18">Cytoplasm</location>
    </subcellularLocation>
</comment>
<dbReference type="Proteomes" id="UP000680020">
    <property type="component" value="Unassembled WGS sequence"/>
</dbReference>
<evidence type="ECO:0000313" key="22">
    <source>
        <dbReference type="Proteomes" id="UP000680020"/>
    </source>
</evidence>
<feature type="binding site" evidence="18">
    <location>
        <position position="261"/>
    </location>
    <ligand>
        <name>Zn(2+)</name>
        <dbReference type="ChEBI" id="CHEBI:29105"/>
    </ligand>
</feature>
<evidence type="ECO:0000256" key="18">
    <source>
        <dbReference type="HAMAP-Rule" id="MF_00110"/>
    </source>
</evidence>
<gene>
    <name evidence="18 21" type="primary">aroB</name>
    <name evidence="21" type="ORF">J7561_06810</name>
</gene>
<comment type="similarity">
    <text evidence="6 18">Belongs to the sugar phosphate cyclases superfamily. Dehydroquinate synthase family.</text>
</comment>
<keyword evidence="15 18" id="KW-0057">Aromatic amino acid biosynthesis</keyword>
<dbReference type="EMBL" id="JAGIBU010000005">
    <property type="protein sequence ID" value="MBS7824914.1"/>
    <property type="molecule type" value="Genomic_DNA"/>
</dbReference>
<evidence type="ECO:0000256" key="2">
    <source>
        <dbReference type="ARBA" id="ARBA00001911"/>
    </source>
</evidence>
<organism evidence="21 22">
    <name type="scientific">Wohlfahrtiimonas chitiniclastica</name>
    <dbReference type="NCBI Taxonomy" id="400946"/>
    <lineage>
        <taxon>Bacteria</taxon>
        <taxon>Pseudomonadati</taxon>
        <taxon>Pseudomonadota</taxon>
        <taxon>Gammaproteobacteria</taxon>
        <taxon>Cardiobacteriales</taxon>
        <taxon>Ignatzschineriaceae</taxon>
        <taxon>Wohlfahrtiimonas</taxon>
    </lineage>
</organism>
<keyword evidence="9 18" id="KW-0963">Cytoplasm</keyword>
<dbReference type="GO" id="GO:0008652">
    <property type="term" value="P:amino acid biosynthetic process"/>
    <property type="evidence" value="ECO:0007669"/>
    <property type="project" value="UniProtKB-KW"/>
</dbReference>
<dbReference type="HAMAP" id="MF_00110">
    <property type="entry name" value="DHQ_synthase"/>
    <property type="match status" value="1"/>
</dbReference>
<dbReference type="GeneID" id="58263627"/>
<evidence type="ECO:0000256" key="7">
    <source>
        <dbReference type="ARBA" id="ARBA00013031"/>
    </source>
</evidence>
<dbReference type="GO" id="GO:0003856">
    <property type="term" value="F:3-dehydroquinate synthase activity"/>
    <property type="evidence" value="ECO:0007669"/>
    <property type="project" value="UniProtKB-UniRule"/>
</dbReference>
<dbReference type="EC" id="4.2.3.4" evidence="7 18"/>
<dbReference type="InterPro" id="IPR030960">
    <property type="entry name" value="DHQS/DOIS_N"/>
</dbReference>
<dbReference type="GO" id="GO:0000166">
    <property type="term" value="F:nucleotide binding"/>
    <property type="evidence" value="ECO:0007669"/>
    <property type="project" value="UniProtKB-KW"/>
</dbReference>
<comment type="cofactor">
    <cofactor evidence="2 18">
        <name>NAD(+)</name>
        <dbReference type="ChEBI" id="CHEBI:57540"/>
    </cofactor>
</comment>
<dbReference type="Gene3D" id="1.20.1090.10">
    <property type="entry name" value="Dehydroquinate synthase-like - alpha domain"/>
    <property type="match status" value="1"/>
</dbReference>
<keyword evidence="14 18" id="KW-0520">NAD</keyword>
<evidence type="ECO:0000256" key="6">
    <source>
        <dbReference type="ARBA" id="ARBA00005412"/>
    </source>
</evidence>
<evidence type="ECO:0000256" key="13">
    <source>
        <dbReference type="ARBA" id="ARBA00022833"/>
    </source>
</evidence>
<dbReference type="PIRSF" id="PIRSF001455">
    <property type="entry name" value="DHQ_synth"/>
    <property type="match status" value="1"/>
</dbReference>
<dbReference type="SUPFAM" id="SSF56796">
    <property type="entry name" value="Dehydroquinate synthase-like"/>
    <property type="match status" value="1"/>
</dbReference>
<evidence type="ECO:0000256" key="10">
    <source>
        <dbReference type="ARBA" id="ARBA00022605"/>
    </source>
</evidence>
<evidence type="ECO:0000256" key="5">
    <source>
        <dbReference type="ARBA" id="ARBA00004661"/>
    </source>
</evidence>
<evidence type="ECO:0000256" key="15">
    <source>
        <dbReference type="ARBA" id="ARBA00023141"/>
    </source>
</evidence>
<dbReference type="InterPro" id="IPR016037">
    <property type="entry name" value="DHQ_synth_AroB"/>
</dbReference>
<sequence length="361" mass="40383">MKIIDIELGDRSYPICIASTNMFTDRLEEKVRGETVLVVSNTTIAPLYMDYVVGLLPNKRVETLVLEDGEIFKNNESLQKIITKLLTLKYNRSATLIALGGGVIGDLVGFAASIYQRGIDFIQFPTSLLAQVDSSVGGKTAINHPLGKNMVGTFYQPKAVFINVDVLDTLPRREFISGLSEVIKYGLIRDRDFFYWLRDHKDAILMRDKTAIKELVARSCQNKKEIVMEDEFEQGSRALLNLGHTFGHAIEKNMGYKGILHGEAVAVGMRMAAIVSEKMGLMSPEKVAEIEETLTSFLLPTSMKEQFSFDAMWEVMLLDKKNTATDIRYILLSDIGEGVVMGNVPKAYIEEAFHMTMTKDA</sequence>
<evidence type="ECO:0000256" key="8">
    <source>
        <dbReference type="ARBA" id="ARBA00017684"/>
    </source>
</evidence>
<keyword evidence="17 18" id="KW-0170">Cobalt</keyword>
<dbReference type="GO" id="GO:0009423">
    <property type="term" value="P:chorismate biosynthetic process"/>
    <property type="evidence" value="ECO:0007669"/>
    <property type="project" value="UniProtKB-UniRule"/>
</dbReference>
<reference evidence="21" key="1">
    <citation type="submission" date="2021-03" db="EMBL/GenBank/DDBJ databases">
        <title>Identification and antibiotic profiling of Wohlfahrtiimonas chitiniclastica, an underestimated human pathogen.</title>
        <authorList>
            <person name="Kopf A."/>
            <person name="Bunk B."/>
            <person name="Coldewey S."/>
            <person name="Gunzer F."/>
            <person name="Riedel T."/>
            <person name="Schroettner P."/>
        </authorList>
    </citation>
    <scope>NUCLEOTIDE SEQUENCE</scope>
    <source>
        <strain evidence="21">DSM 100917</strain>
    </source>
</reference>
<dbReference type="Pfam" id="PF01761">
    <property type="entry name" value="DHQ_synthase"/>
    <property type="match status" value="1"/>
</dbReference>
<keyword evidence="11 18" id="KW-0479">Metal-binding</keyword>
<keyword evidence="16 18" id="KW-0456">Lyase</keyword>
<evidence type="ECO:0000259" key="19">
    <source>
        <dbReference type="Pfam" id="PF01761"/>
    </source>
</evidence>
<dbReference type="InterPro" id="IPR050071">
    <property type="entry name" value="Dehydroquinate_synthase"/>
</dbReference>
<dbReference type="InterPro" id="IPR030963">
    <property type="entry name" value="DHQ_synth_fam"/>
</dbReference>
<accession>A0AB35BZ26</accession>
<dbReference type="Gene3D" id="3.40.50.1970">
    <property type="match status" value="1"/>
</dbReference>
<evidence type="ECO:0000256" key="9">
    <source>
        <dbReference type="ARBA" id="ARBA00022490"/>
    </source>
</evidence>
<dbReference type="CDD" id="cd08195">
    <property type="entry name" value="DHQS"/>
    <property type="match status" value="1"/>
</dbReference>
<evidence type="ECO:0000256" key="1">
    <source>
        <dbReference type="ARBA" id="ARBA00001393"/>
    </source>
</evidence>